<proteinExistence type="predicted"/>
<dbReference type="PROSITE" id="PS51791">
    <property type="entry name" value="HSAC2"/>
    <property type="match status" value="1"/>
</dbReference>
<name>A0A8H4ERE3_GIGMA</name>
<dbReference type="EMBL" id="WTPW01000169">
    <property type="protein sequence ID" value="KAF0539735.1"/>
    <property type="molecule type" value="Genomic_DNA"/>
</dbReference>
<feature type="region of interest" description="Disordered" evidence="1">
    <location>
        <begin position="836"/>
        <end position="878"/>
    </location>
</feature>
<dbReference type="OrthoDB" id="405996at2759"/>
<gene>
    <name evidence="4" type="ORF">F8M41_006843</name>
</gene>
<dbReference type="AlphaFoldDB" id="A0A8H4ERE3"/>
<evidence type="ECO:0000259" key="2">
    <source>
        <dbReference type="PROSITE" id="PS50275"/>
    </source>
</evidence>
<evidence type="ECO:0000259" key="3">
    <source>
        <dbReference type="PROSITE" id="PS51791"/>
    </source>
</evidence>
<dbReference type="Proteomes" id="UP000439903">
    <property type="component" value="Unassembled WGS sequence"/>
</dbReference>
<dbReference type="PANTHER" id="PTHR45662">
    <property type="entry name" value="PHOSPHATIDYLINOSITIDE PHOSPHATASE SAC1"/>
    <property type="match status" value="1"/>
</dbReference>
<comment type="caution">
    <text evidence="4">The sequence shown here is derived from an EMBL/GenBank/DDBJ whole genome shotgun (WGS) entry which is preliminary data.</text>
</comment>
<reference evidence="4 5" key="1">
    <citation type="journal article" date="2019" name="Environ. Microbiol.">
        <title>At the nexus of three kingdoms: the genome of the mycorrhizal fungus Gigaspora margarita provides insights into plant, endobacterial and fungal interactions.</title>
        <authorList>
            <person name="Venice F."/>
            <person name="Ghignone S."/>
            <person name="Salvioli di Fossalunga A."/>
            <person name="Amselem J."/>
            <person name="Novero M."/>
            <person name="Xianan X."/>
            <person name="Sedzielewska Toro K."/>
            <person name="Morin E."/>
            <person name="Lipzen A."/>
            <person name="Grigoriev I.V."/>
            <person name="Henrissat B."/>
            <person name="Martin F.M."/>
            <person name="Bonfante P."/>
        </authorList>
    </citation>
    <scope>NUCLEOTIDE SEQUENCE [LARGE SCALE GENOMIC DNA]</scope>
    <source>
        <strain evidence="4 5">BEG34</strain>
    </source>
</reference>
<organism evidence="4 5">
    <name type="scientific">Gigaspora margarita</name>
    <dbReference type="NCBI Taxonomy" id="4874"/>
    <lineage>
        <taxon>Eukaryota</taxon>
        <taxon>Fungi</taxon>
        <taxon>Fungi incertae sedis</taxon>
        <taxon>Mucoromycota</taxon>
        <taxon>Glomeromycotina</taxon>
        <taxon>Glomeromycetes</taxon>
        <taxon>Diversisporales</taxon>
        <taxon>Gigasporaceae</taxon>
        <taxon>Gigaspora</taxon>
    </lineage>
</organism>
<accession>A0A8H4ERE3</accession>
<feature type="domain" description="SAC" evidence="2">
    <location>
        <begin position="316"/>
        <end position="648"/>
    </location>
</feature>
<dbReference type="GO" id="GO:0046856">
    <property type="term" value="P:phosphatidylinositol dephosphorylation"/>
    <property type="evidence" value="ECO:0007669"/>
    <property type="project" value="TreeGrafter"/>
</dbReference>
<feature type="compositionally biased region" description="Low complexity" evidence="1">
    <location>
        <begin position="836"/>
        <end position="872"/>
    </location>
</feature>
<evidence type="ECO:0000313" key="4">
    <source>
        <dbReference type="EMBL" id="KAF0539735.1"/>
    </source>
</evidence>
<dbReference type="PROSITE" id="PS50275">
    <property type="entry name" value="SAC"/>
    <property type="match status" value="1"/>
</dbReference>
<dbReference type="Pfam" id="PF12456">
    <property type="entry name" value="hSac2"/>
    <property type="match status" value="1"/>
</dbReference>
<dbReference type="GO" id="GO:0005783">
    <property type="term" value="C:endoplasmic reticulum"/>
    <property type="evidence" value="ECO:0007669"/>
    <property type="project" value="TreeGrafter"/>
</dbReference>
<dbReference type="PANTHER" id="PTHR45662:SF7">
    <property type="entry name" value="SACI DOMAIN PROTEIN (AFU_ORTHOLOGUE AFUA_1G15890)"/>
    <property type="match status" value="1"/>
</dbReference>
<sequence length="1004" mass="113426">MFNINKAFFPLLQAPKQPSPPPPPPPPPLHKKITLCVDKERFVLIANDDYLLINLESGEIERKDGYEASQDARFYDVYGVIGFLKLLTAINLILITDRKLIGQIQGKNVYIIKNVAILPLDFDRACRILERYSWPVDDDDQGSAIDDSSTTGTHQRYISNVIEETIVDPQTADLSSSPIVASPSIEITAPAESQMKKQPLTAFVSKMKSAWTDFGRRRSPSLYSNGSDSEDYDKDTEWEAMTSSVNETYVNVDSNEDLSKNPSTNKLSIATGLSNAAKRVTGVWEGFANDIGGPKAINVRDPIEKRAMDIRISKEIVSLFRSDAFFYSYELDITTSLQQKYERGQLKDQPLWKQINKKFWWNEHMLKSFIELELHAWILPIMQGYVQAEHCEIDDQVFDFIIISRRSRERPGLRYQRRGINEQGAVANYVETEQILSIKIDDSNHNVSFVQVRGSIPLFWSQSPYSLKPKPILERSLDENAEAVAKHFDMLLNTYGHTNCINLVESNGREAAIGTAYREALRNLGNKDIEYIEFDFHKECKGMRYENISKLVSILDKNFNSMGYFWQVGDNEVHCKQLGIFRTNCMDCLDRTNVVQSALARDVLNLQLLRLGISEFIDGGISHYEEFENIFNDVWANNGDSISREYAGTSALKGDFTRTGKRNLQGVFNDASNSLARLYQNTFKDFFRQATIDYFLGNHSLEVFQELQQKFEASQPGDAERWAKVRANAIDISSSIVIVDNEEKVNGWTFLSPSEPNTVRSKSYEEKVLLLTQKALYVCTFHYRLEKVIQFKRIGLGEIICIQKGEYILSTLYPSCVTPEDNYGFVIYYRASGESSRINSGSMRNNNNTSNPSNKTNDTGTGTGTNTRTNSGINSLPMSFKSENEDKRFIAFKAFRSNLVGEATKFDGGAGETISNSLSNTNGMVRNTNKGTDEDKTTELVRERVTSKQVVNEVVDELAKACSDVGNAEDGFVVEKPIIGFAEANKNTGIMTRVGFKVKQALWL</sequence>
<dbReference type="InterPro" id="IPR002013">
    <property type="entry name" value="SAC_dom"/>
</dbReference>
<dbReference type="GO" id="GO:0043812">
    <property type="term" value="F:phosphatidylinositol-4-phosphate phosphatase activity"/>
    <property type="evidence" value="ECO:0007669"/>
    <property type="project" value="TreeGrafter"/>
</dbReference>
<dbReference type="InterPro" id="IPR034753">
    <property type="entry name" value="hSac2"/>
</dbReference>
<protein>
    <submittedName>
        <fullName evidence="4">Phosphatidylinositol-3-phosphatase SAC1</fullName>
    </submittedName>
</protein>
<evidence type="ECO:0000256" key="1">
    <source>
        <dbReference type="SAM" id="MobiDB-lite"/>
    </source>
</evidence>
<keyword evidence="5" id="KW-1185">Reference proteome</keyword>
<evidence type="ECO:0000313" key="5">
    <source>
        <dbReference type="Proteomes" id="UP000439903"/>
    </source>
</evidence>
<dbReference type="Pfam" id="PF02383">
    <property type="entry name" value="Syja_N"/>
    <property type="match status" value="1"/>
</dbReference>
<feature type="domain" description="HSac2" evidence="3">
    <location>
        <begin position="720"/>
        <end position="890"/>
    </location>
</feature>
<dbReference type="InterPro" id="IPR022158">
    <property type="entry name" value="Inositol_phosphatase"/>
</dbReference>